<keyword evidence="7" id="KW-1185">Reference proteome</keyword>
<dbReference type="InterPro" id="IPR036390">
    <property type="entry name" value="WH_DNA-bd_sf"/>
</dbReference>
<organism evidence="6 7">
    <name type="scientific">Aliiruegeria lutimaris</name>
    <dbReference type="NCBI Taxonomy" id="571298"/>
    <lineage>
        <taxon>Bacteria</taxon>
        <taxon>Pseudomonadati</taxon>
        <taxon>Pseudomonadota</taxon>
        <taxon>Alphaproteobacteria</taxon>
        <taxon>Rhodobacterales</taxon>
        <taxon>Roseobacteraceae</taxon>
        <taxon>Aliiruegeria</taxon>
    </lineage>
</organism>
<gene>
    <name evidence="6" type="ORF">SAMN04488026_10925</name>
</gene>
<proteinExistence type="inferred from homology"/>
<dbReference type="Gene3D" id="3.40.190.10">
    <property type="entry name" value="Periplasmic binding protein-like II"/>
    <property type="match status" value="2"/>
</dbReference>
<dbReference type="EMBL" id="FNEK01000092">
    <property type="protein sequence ID" value="SDL54115.1"/>
    <property type="molecule type" value="Genomic_DNA"/>
</dbReference>
<name>A0A1G9KXP2_9RHOB</name>
<dbReference type="Pfam" id="PF03466">
    <property type="entry name" value="LysR_substrate"/>
    <property type="match status" value="1"/>
</dbReference>
<keyword evidence="4" id="KW-0804">Transcription</keyword>
<dbReference type="PROSITE" id="PS50931">
    <property type="entry name" value="HTH_LYSR"/>
    <property type="match status" value="1"/>
</dbReference>
<keyword evidence="3" id="KW-0238">DNA-binding</keyword>
<accession>A0A1G9KXP2</accession>
<dbReference type="STRING" id="571298.SAMN04488026_10925"/>
<dbReference type="SUPFAM" id="SSF46785">
    <property type="entry name" value="Winged helix' DNA-binding domain"/>
    <property type="match status" value="1"/>
</dbReference>
<dbReference type="InterPro" id="IPR036388">
    <property type="entry name" value="WH-like_DNA-bd_sf"/>
</dbReference>
<dbReference type="PANTHER" id="PTHR30126:SF98">
    <property type="entry name" value="HTH-TYPE TRANSCRIPTIONAL ACTIVATOR BAUR"/>
    <property type="match status" value="1"/>
</dbReference>
<dbReference type="InterPro" id="IPR005119">
    <property type="entry name" value="LysR_subst-bd"/>
</dbReference>
<evidence type="ECO:0000256" key="3">
    <source>
        <dbReference type="ARBA" id="ARBA00023125"/>
    </source>
</evidence>
<dbReference type="PRINTS" id="PR00039">
    <property type="entry name" value="HTHLYSR"/>
</dbReference>
<evidence type="ECO:0000256" key="2">
    <source>
        <dbReference type="ARBA" id="ARBA00023015"/>
    </source>
</evidence>
<dbReference type="AlphaFoldDB" id="A0A1G9KXP2"/>
<evidence type="ECO:0000256" key="4">
    <source>
        <dbReference type="ARBA" id="ARBA00023163"/>
    </source>
</evidence>
<evidence type="ECO:0000259" key="5">
    <source>
        <dbReference type="PROSITE" id="PS50931"/>
    </source>
</evidence>
<feature type="domain" description="HTH lysR-type" evidence="5">
    <location>
        <begin position="4"/>
        <end position="61"/>
    </location>
</feature>
<dbReference type="GO" id="GO:0003700">
    <property type="term" value="F:DNA-binding transcription factor activity"/>
    <property type="evidence" value="ECO:0007669"/>
    <property type="project" value="InterPro"/>
</dbReference>
<dbReference type="InterPro" id="IPR000847">
    <property type="entry name" value="LysR_HTH_N"/>
</dbReference>
<comment type="similarity">
    <text evidence="1">Belongs to the LysR transcriptional regulatory family.</text>
</comment>
<dbReference type="Proteomes" id="UP000199382">
    <property type="component" value="Unassembled WGS sequence"/>
</dbReference>
<protein>
    <submittedName>
        <fullName evidence="6">Transcriptional regulator, LysR family</fullName>
    </submittedName>
</protein>
<sequence length="296" mass="32174">MSTLNLHHLRLFRAVARDGTLTGAARALNISQSAVSTQIKSLEAALGHDLFERRGRNLVLSEAGRIALDHAEEIFRAAENLTETLKQAKGKRRVLRIGALATLSRNFQISFLDPLIGREDVEVVLRSGTQEMLLRGLESLSLDIVLTNLVPARDASSPYLVHQLADQPVSLIGTPNQSIGDGADIAEILATKPLVLPTPETSLRAGFDALLERLGIVPRIAAEADDMAMLRLLARANAGVAVIPPIVVQDELNAGKLKEYARLDEVREVFAAVTIARKFPNPLINEVLRTKLLAMV</sequence>
<evidence type="ECO:0000313" key="7">
    <source>
        <dbReference type="Proteomes" id="UP000199382"/>
    </source>
</evidence>
<dbReference type="SUPFAM" id="SSF53850">
    <property type="entry name" value="Periplasmic binding protein-like II"/>
    <property type="match status" value="1"/>
</dbReference>
<dbReference type="Gene3D" id="1.10.10.10">
    <property type="entry name" value="Winged helix-like DNA-binding domain superfamily/Winged helix DNA-binding domain"/>
    <property type="match status" value="1"/>
</dbReference>
<dbReference type="GO" id="GO:0000976">
    <property type="term" value="F:transcription cis-regulatory region binding"/>
    <property type="evidence" value="ECO:0007669"/>
    <property type="project" value="TreeGrafter"/>
</dbReference>
<evidence type="ECO:0000313" key="6">
    <source>
        <dbReference type="EMBL" id="SDL54115.1"/>
    </source>
</evidence>
<evidence type="ECO:0000256" key="1">
    <source>
        <dbReference type="ARBA" id="ARBA00009437"/>
    </source>
</evidence>
<dbReference type="OrthoDB" id="464481at2"/>
<dbReference type="Pfam" id="PF00126">
    <property type="entry name" value="HTH_1"/>
    <property type="match status" value="1"/>
</dbReference>
<dbReference type="PANTHER" id="PTHR30126">
    <property type="entry name" value="HTH-TYPE TRANSCRIPTIONAL REGULATOR"/>
    <property type="match status" value="1"/>
</dbReference>
<dbReference type="RefSeq" id="WP_093163841.1">
    <property type="nucleotide sequence ID" value="NZ_FNEK01000092.1"/>
</dbReference>
<reference evidence="6 7" key="1">
    <citation type="submission" date="2016-10" db="EMBL/GenBank/DDBJ databases">
        <authorList>
            <person name="de Groot N.N."/>
        </authorList>
    </citation>
    <scope>NUCLEOTIDE SEQUENCE [LARGE SCALE GENOMIC DNA]</scope>
    <source>
        <strain evidence="6 7">DSM 25294</strain>
    </source>
</reference>
<dbReference type="FunFam" id="1.10.10.10:FF:000001">
    <property type="entry name" value="LysR family transcriptional regulator"/>
    <property type="match status" value="1"/>
</dbReference>
<keyword evidence="2" id="KW-0805">Transcription regulation</keyword>